<evidence type="ECO:0000313" key="2">
    <source>
        <dbReference type="EMBL" id="CAD7628464.1"/>
    </source>
</evidence>
<keyword evidence="3" id="KW-1185">Reference proteome</keyword>
<protein>
    <recommendedName>
        <fullName evidence="1">NWD2 C-terminal beta-propeller domain-containing protein</fullName>
    </recommendedName>
</protein>
<dbReference type="InterPro" id="IPR015943">
    <property type="entry name" value="WD40/YVTN_repeat-like_dom_sf"/>
</dbReference>
<dbReference type="OrthoDB" id="6410793at2759"/>
<dbReference type="SUPFAM" id="SSF50969">
    <property type="entry name" value="YVTN repeat-like/Quinoprotein amine dehydrogenase"/>
    <property type="match status" value="1"/>
</dbReference>
<dbReference type="InterPro" id="IPR056534">
    <property type="entry name" value="Beta-prop_NWD2_C"/>
</dbReference>
<proteinExistence type="predicted"/>
<dbReference type="Proteomes" id="UP000759131">
    <property type="component" value="Unassembled WGS sequence"/>
</dbReference>
<dbReference type="EMBL" id="CAJPIZ010005738">
    <property type="protein sequence ID" value="CAG2108894.1"/>
    <property type="molecule type" value="Genomic_DNA"/>
</dbReference>
<gene>
    <name evidence="2" type="ORF">OSB1V03_LOCUS8886</name>
</gene>
<name>A0A7R9KSV1_9ACAR</name>
<dbReference type="AlphaFoldDB" id="A0A7R9KSV1"/>
<sequence>MSTENDVKRLCLFVKAVPTGDNLYCISFDSKNRCNKSVVITKDNIYIVISMIDSTSKEVLGVYRLENGILMHSIKLNESKILFTEMFALRYRGKESVVGLIGGDNSYVMDVLTQRVMTAIKRWNGRIDSDGKHGLFAPNRGGLELIDLKYGTTVRVLLPQTSEGVIRVITGFTADNRYVYYYHTIKKTIRLIRLEDAKVIANYRLGADATDIRPSPDSEFLAVGGLDGSLVVLIIADARTQRCLKRVHRLPSRVAQTLPNARRQPYNTWRSVAKMAVILAKREADSGSQSDSKTCALS</sequence>
<feature type="domain" description="NWD2 C-terminal beta-propeller" evidence="1">
    <location>
        <begin position="8"/>
        <end position="235"/>
    </location>
</feature>
<organism evidence="2">
    <name type="scientific">Medioppia subpectinata</name>
    <dbReference type="NCBI Taxonomy" id="1979941"/>
    <lineage>
        <taxon>Eukaryota</taxon>
        <taxon>Metazoa</taxon>
        <taxon>Ecdysozoa</taxon>
        <taxon>Arthropoda</taxon>
        <taxon>Chelicerata</taxon>
        <taxon>Arachnida</taxon>
        <taxon>Acari</taxon>
        <taxon>Acariformes</taxon>
        <taxon>Sarcoptiformes</taxon>
        <taxon>Oribatida</taxon>
        <taxon>Brachypylina</taxon>
        <taxon>Oppioidea</taxon>
        <taxon>Oppiidae</taxon>
        <taxon>Medioppia</taxon>
    </lineage>
</organism>
<dbReference type="EMBL" id="OC860313">
    <property type="protein sequence ID" value="CAD7628464.1"/>
    <property type="molecule type" value="Genomic_DNA"/>
</dbReference>
<accession>A0A7R9KSV1</accession>
<evidence type="ECO:0000313" key="3">
    <source>
        <dbReference type="Proteomes" id="UP000759131"/>
    </source>
</evidence>
<dbReference type="Pfam" id="PF23586">
    <property type="entry name" value="Beta-prop_NWD2_C"/>
    <property type="match status" value="1"/>
</dbReference>
<reference evidence="2" key="1">
    <citation type="submission" date="2020-11" db="EMBL/GenBank/DDBJ databases">
        <authorList>
            <person name="Tran Van P."/>
        </authorList>
    </citation>
    <scope>NUCLEOTIDE SEQUENCE</scope>
</reference>
<dbReference type="Gene3D" id="2.130.10.10">
    <property type="entry name" value="YVTN repeat-like/Quinoprotein amine dehydrogenase"/>
    <property type="match status" value="1"/>
</dbReference>
<dbReference type="InterPro" id="IPR011044">
    <property type="entry name" value="Quino_amine_DH_bsu"/>
</dbReference>
<evidence type="ECO:0000259" key="1">
    <source>
        <dbReference type="Pfam" id="PF23586"/>
    </source>
</evidence>